<feature type="transmembrane region" description="Helical" evidence="10">
    <location>
        <begin position="238"/>
        <end position="260"/>
    </location>
</feature>
<dbReference type="OrthoDB" id="5546453at2759"/>
<comment type="similarity">
    <text evidence="3 10">Belongs to the PIGX family.</text>
</comment>
<accession>A0A2N5V6X6</accession>
<dbReference type="UniPathway" id="UPA00196"/>
<keyword evidence="8 10" id="KW-0472">Membrane</keyword>
<comment type="subcellular location">
    <subcellularLocation>
        <location evidence="1 10">Endoplasmic reticulum membrane</location>
        <topology evidence="1 10">Single-pass membrane protein</topology>
    </subcellularLocation>
</comment>
<dbReference type="GO" id="GO:0006506">
    <property type="term" value="P:GPI anchor biosynthetic process"/>
    <property type="evidence" value="ECO:0007669"/>
    <property type="project" value="UniProtKB-UniPathway"/>
</dbReference>
<keyword evidence="4 10" id="KW-0337">GPI-anchor biosynthesis</keyword>
<evidence type="ECO:0000256" key="4">
    <source>
        <dbReference type="ARBA" id="ARBA00022502"/>
    </source>
</evidence>
<evidence type="ECO:0000256" key="7">
    <source>
        <dbReference type="ARBA" id="ARBA00022989"/>
    </source>
</evidence>
<evidence type="ECO:0000313" key="12">
    <source>
        <dbReference type="Proteomes" id="UP000235388"/>
    </source>
</evidence>
<evidence type="ECO:0000256" key="1">
    <source>
        <dbReference type="ARBA" id="ARBA00004389"/>
    </source>
</evidence>
<organism evidence="11 12">
    <name type="scientific">Puccinia coronata f. sp. avenae</name>
    <dbReference type="NCBI Taxonomy" id="200324"/>
    <lineage>
        <taxon>Eukaryota</taxon>
        <taxon>Fungi</taxon>
        <taxon>Dikarya</taxon>
        <taxon>Basidiomycota</taxon>
        <taxon>Pucciniomycotina</taxon>
        <taxon>Pucciniomycetes</taxon>
        <taxon>Pucciniales</taxon>
        <taxon>Pucciniaceae</taxon>
        <taxon>Puccinia</taxon>
    </lineage>
</organism>
<evidence type="ECO:0000256" key="10">
    <source>
        <dbReference type="RuleBase" id="RU366056"/>
    </source>
</evidence>
<dbReference type="PANTHER" id="PTHR28650">
    <property type="entry name" value="PHOSPHATIDYLINOSITOL-GLYCAN BIOSYNTHESIS CLASS X PROTEIN"/>
    <property type="match status" value="1"/>
</dbReference>
<proteinExistence type="inferred from homology"/>
<dbReference type="Pfam" id="PF08320">
    <property type="entry name" value="PIG-X"/>
    <property type="match status" value="1"/>
</dbReference>
<protein>
    <recommendedName>
        <fullName evidence="10">Protein PBN1</fullName>
    </recommendedName>
</protein>
<dbReference type="STRING" id="200324.A0A2N5V6X6"/>
<dbReference type="InterPro" id="IPR013233">
    <property type="entry name" value="PIG-X/PBN1"/>
</dbReference>
<reference evidence="11 12" key="1">
    <citation type="submission" date="2017-11" db="EMBL/GenBank/DDBJ databases">
        <title>De novo assembly and phasing of dikaryotic genomes from two isolates of Puccinia coronata f. sp. avenae, the causal agent of oat crown rust.</title>
        <authorList>
            <person name="Miller M.E."/>
            <person name="Zhang Y."/>
            <person name="Omidvar V."/>
            <person name="Sperschneider J."/>
            <person name="Schwessinger B."/>
            <person name="Raley C."/>
            <person name="Palmer J.M."/>
            <person name="Garnica D."/>
            <person name="Upadhyaya N."/>
            <person name="Rathjen J."/>
            <person name="Taylor J.M."/>
            <person name="Park R.F."/>
            <person name="Dodds P.N."/>
            <person name="Hirsch C.D."/>
            <person name="Kianian S.F."/>
            <person name="Figueroa M."/>
        </authorList>
    </citation>
    <scope>NUCLEOTIDE SEQUENCE [LARGE SCALE GENOMIC DNA]</scope>
    <source>
        <strain evidence="11">12NC29</strain>
    </source>
</reference>
<comment type="pathway">
    <text evidence="2 10">Glycolipid biosynthesis; glycosylphosphatidylinositol-anchor biosynthesis.</text>
</comment>
<evidence type="ECO:0000256" key="8">
    <source>
        <dbReference type="ARBA" id="ARBA00023136"/>
    </source>
</evidence>
<name>A0A2N5V6X6_9BASI</name>
<evidence type="ECO:0000256" key="3">
    <source>
        <dbReference type="ARBA" id="ARBA00010345"/>
    </source>
</evidence>
<comment type="caution">
    <text evidence="11">The sequence shown here is derived from an EMBL/GenBank/DDBJ whole genome shotgun (WGS) entry which is preliminary data.</text>
</comment>
<dbReference type="Proteomes" id="UP000235388">
    <property type="component" value="Unassembled WGS sequence"/>
</dbReference>
<dbReference type="EMBL" id="PGCJ01000125">
    <property type="protein sequence ID" value="PLW45730.1"/>
    <property type="molecule type" value="Genomic_DNA"/>
</dbReference>
<dbReference type="GO" id="GO:0005789">
    <property type="term" value="C:endoplasmic reticulum membrane"/>
    <property type="evidence" value="ECO:0007669"/>
    <property type="project" value="UniProtKB-SubCell"/>
</dbReference>
<keyword evidence="5 10" id="KW-0812">Transmembrane</keyword>
<keyword evidence="6 10" id="KW-0256">Endoplasmic reticulum</keyword>
<keyword evidence="7 10" id="KW-1133">Transmembrane helix</keyword>
<gene>
    <name evidence="11" type="ORF">PCANC_08036</name>
</gene>
<evidence type="ECO:0000256" key="5">
    <source>
        <dbReference type="ARBA" id="ARBA00022692"/>
    </source>
</evidence>
<sequence length="277" mass="30923">MVLSIRTEIHGKGGDKTNGFHPTLRTTVKIAPQEEEEEGGGGEEEELIGGGCGLMLVYEFPSSVILDEYEMRGLYSEGRLSDPPAAPISGGSQQEEEDLFRVSDGVHLEAPASPHQSPPSLLIPITTRSQHAFLVPLHLRYLPPVNQHTHSSPVRHITIQPPRLLKWCSQTNNNLPSRFNLTDFSPTTKRLIHQTFSSPYRTQPRFQTLTVITPSSHHHLDNVPLQISVPVGYQQDELWVQGVTNLAVWIAFIWIAYCVLSNPRSTSAYTHAKKKLN</sequence>
<evidence type="ECO:0000256" key="2">
    <source>
        <dbReference type="ARBA" id="ARBA00004687"/>
    </source>
</evidence>
<dbReference type="AlphaFoldDB" id="A0A2N5V6X6"/>
<dbReference type="InterPro" id="IPR040039">
    <property type="entry name" value="PIGX"/>
</dbReference>
<evidence type="ECO:0000256" key="9">
    <source>
        <dbReference type="ARBA" id="ARBA00023180"/>
    </source>
</evidence>
<keyword evidence="12" id="KW-1185">Reference proteome</keyword>
<comment type="function">
    <text evidence="10">Required for proper folding and/or the stability of a subset of proteins in the endoplasmic reticulum. Component of glycosylphosphatidylinositol-mannosyltransferase 1 which transfers the first of the 4 mannoses in the GPI-anchor precursors during GPI-anchor biosynthesis. Probably acts by stabilizing the mannosyltransferase GPI14.</text>
</comment>
<evidence type="ECO:0000313" key="11">
    <source>
        <dbReference type="EMBL" id="PLW45730.1"/>
    </source>
</evidence>
<dbReference type="SMART" id="SM00780">
    <property type="entry name" value="PIG-X"/>
    <property type="match status" value="1"/>
</dbReference>
<keyword evidence="9" id="KW-0325">Glycoprotein</keyword>
<evidence type="ECO:0000256" key="6">
    <source>
        <dbReference type="ARBA" id="ARBA00022824"/>
    </source>
</evidence>
<dbReference type="PANTHER" id="PTHR28650:SF1">
    <property type="entry name" value="PHOSPHATIDYLINOSITOL-GLYCAN BIOSYNTHESIS CLASS X PROTEIN"/>
    <property type="match status" value="1"/>
</dbReference>